<organism evidence="1 2">
    <name type="scientific">Loa loa</name>
    <name type="common">Eye worm</name>
    <name type="synonym">Filaria loa</name>
    <dbReference type="NCBI Taxonomy" id="7209"/>
    <lineage>
        <taxon>Eukaryota</taxon>
        <taxon>Metazoa</taxon>
        <taxon>Ecdysozoa</taxon>
        <taxon>Nematoda</taxon>
        <taxon>Chromadorea</taxon>
        <taxon>Rhabditida</taxon>
        <taxon>Spirurina</taxon>
        <taxon>Spiruromorpha</taxon>
        <taxon>Filarioidea</taxon>
        <taxon>Onchocercidae</taxon>
        <taxon>Loa</taxon>
    </lineage>
</organism>
<dbReference type="InParanoid" id="A0A1I7VHR4"/>
<evidence type="ECO:0000313" key="1">
    <source>
        <dbReference type="Proteomes" id="UP000095285"/>
    </source>
</evidence>
<gene>
    <name evidence="2" type="primary">LOAG_15623</name>
</gene>
<dbReference type="AlphaFoldDB" id="A0A1I7VHR4"/>
<dbReference type="Proteomes" id="UP000095285">
    <property type="component" value="Unassembled WGS sequence"/>
</dbReference>
<keyword evidence="1" id="KW-1185">Reference proteome</keyword>
<proteinExistence type="predicted"/>
<protein>
    <submittedName>
        <fullName evidence="2">WD_REPEATS_REGION domain-containing protein</fullName>
    </submittedName>
</protein>
<evidence type="ECO:0000313" key="2">
    <source>
        <dbReference type="WBParaSite" id="EN70_2711"/>
    </source>
</evidence>
<reference evidence="2" key="2">
    <citation type="submission" date="2016-11" db="UniProtKB">
        <authorList>
            <consortium name="WormBaseParasite"/>
        </authorList>
    </citation>
    <scope>IDENTIFICATION</scope>
</reference>
<dbReference type="WBParaSite" id="EN70_2711">
    <property type="protein sequence ID" value="EN70_2711"/>
    <property type="gene ID" value="EN70_2711"/>
</dbReference>
<dbReference type="OrthoDB" id="5832810at2759"/>
<reference evidence="1" key="1">
    <citation type="submission" date="2012-04" db="EMBL/GenBank/DDBJ databases">
        <title>The Genome Sequence of Loa loa.</title>
        <authorList>
            <consortium name="The Broad Institute Genome Sequencing Platform"/>
            <consortium name="Broad Institute Genome Sequencing Center for Infectious Disease"/>
            <person name="Nutman T.B."/>
            <person name="Fink D.L."/>
            <person name="Russ C."/>
            <person name="Young S."/>
            <person name="Zeng Q."/>
            <person name="Gargeya S."/>
            <person name="Alvarado L."/>
            <person name="Berlin A."/>
            <person name="Chapman S.B."/>
            <person name="Chen Z."/>
            <person name="Freedman E."/>
            <person name="Gellesch M."/>
            <person name="Goldberg J."/>
            <person name="Griggs A."/>
            <person name="Gujja S."/>
            <person name="Heilman E.R."/>
            <person name="Heiman D."/>
            <person name="Howarth C."/>
            <person name="Mehta T."/>
            <person name="Neiman D."/>
            <person name="Pearson M."/>
            <person name="Roberts A."/>
            <person name="Saif S."/>
            <person name="Shea T."/>
            <person name="Shenoy N."/>
            <person name="Sisk P."/>
            <person name="Stolte C."/>
            <person name="Sykes S."/>
            <person name="White J."/>
            <person name="Yandava C."/>
            <person name="Haas B."/>
            <person name="Henn M.R."/>
            <person name="Nusbaum C."/>
            <person name="Birren B."/>
        </authorList>
    </citation>
    <scope>NUCLEOTIDE SEQUENCE [LARGE SCALE GENOMIC DNA]</scope>
</reference>
<accession>A0A1I7VHR4</accession>
<sequence>MREKANSRIIKNEIMQCRSFIDLNILNCASGSKIETDGGDMNELKDLRSFTGVSSAYRTMAVSPDAKKLLFK</sequence>
<name>A0A1I7VHR4_LOALO</name>